<keyword evidence="1" id="KW-0812">Transmembrane</keyword>
<evidence type="ECO:0000313" key="3">
    <source>
        <dbReference type="Proteomes" id="UP001497623"/>
    </source>
</evidence>
<sequence length="182" mass="21324">MKKWTRRKVYPFLHRKRIRHKIDDEYQTTKPWLCKVLKKSCHPISKSSSQIECTISNSREFSCHISKSNGRLQTSGIIRLAAQVNPPNKCWSCYSEENRPMQVLGSVLAKINRRQRNNFLVNSSFKPLHCLITCLFLLLITKPMCVRCWENPMEGMGEIDVLQIEDILPEDARTYNKMMPPR</sequence>
<accession>A0AAV2SSM7</accession>
<feature type="transmembrane region" description="Helical" evidence="1">
    <location>
        <begin position="119"/>
        <end position="140"/>
    </location>
</feature>
<dbReference type="EMBL" id="CAXKWB010103371">
    <property type="protein sequence ID" value="CAL4226859.1"/>
    <property type="molecule type" value="Genomic_DNA"/>
</dbReference>
<evidence type="ECO:0000313" key="2">
    <source>
        <dbReference type="EMBL" id="CAL4226859.1"/>
    </source>
</evidence>
<evidence type="ECO:0000256" key="1">
    <source>
        <dbReference type="SAM" id="Phobius"/>
    </source>
</evidence>
<proteinExistence type="predicted"/>
<keyword evidence="1" id="KW-0472">Membrane</keyword>
<dbReference type="AlphaFoldDB" id="A0AAV2SSM7"/>
<gene>
    <name evidence="2" type="ORF">MNOR_LOCUS39484</name>
</gene>
<keyword evidence="3" id="KW-1185">Reference proteome</keyword>
<protein>
    <submittedName>
        <fullName evidence="2">Uncharacterized protein</fullName>
    </submittedName>
</protein>
<organism evidence="2 3">
    <name type="scientific">Meganyctiphanes norvegica</name>
    <name type="common">Northern krill</name>
    <name type="synonym">Thysanopoda norvegica</name>
    <dbReference type="NCBI Taxonomy" id="48144"/>
    <lineage>
        <taxon>Eukaryota</taxon>
        <taxon>Metazoa</taxon>
        <taxon>Ecdysozoa</taxon>
        <taxon>Arthropoda</taxon>
        <taxon>Crustacea</taxon>
        <taxon>Multicrustacea</taxon>
        <taxon>Malacostraca</taxon>
        <taxon>Eumalacostraca</taxon>
        <taxon>Eucarida</taxon>
        <taxon>Euphausiacea</taxon>
        <taxon>Euphausiidae</taxon>
        <taxon>Meganyctiphanes</taxon>
    </lineage>
</organism>
<dbReference type="Proteomes" id="UP001497623">
    <property type="component" value="Unassembled WGS sequence"/>
</dbReference>
<reference evidence="2 3" key="1">
    <citation type="submission" date="2024-05" db="EMBL/GenBank/DDBJ databases">
        <authorList>
            <person name="Wallberg A."/>
        </authorList>
    </citation>
    <scope>NUCLEOTIDE SEQUENCE [LARGE SCALE GENOMIC DNA]</scope>
</reference>
<feature type="non-terminal residue" evidence="2">
    <location>
        <position position="182"/>
    </location>
</feature>
<keyword evidence="1" id="KW-1133">Transmembrane helix</keyword>
<name>A0AAV2SSM7_MEGNR</name>
<comment type="caution">
    <text evidence="2">The sequence shown here is derived from an EMBL/GenBank/DDBJ whole genome shotgun (WGS) entry which is preliminary data.</text>
</comment>